<dbReference type="InterPro" id="IPR052509">
    <property type="entry name" value="Metal_resp_DNA-bind_regulator"/>
</dbReference>
<gene>
    <name evidence="2" type="ORF">CD33_13675</name>
</gene>
<sequence>MTQEHPPLTEGVYYILLSLFEPRHGYGIIQLTEEMTAGRVKLGAGTIYGAIKTLLDKGWIQTFEDDGRKKEYIITDEGKKVIYSEISRLRELFDNGVRITGGGKI</sequence>
<dbReference type="RefSeq" id="WP_036201406.1">
    <property type="nucleotide sequence ID" value="NZ_AVCY01000003.1"/>
</dbReference>
<dbReference type="PANTHER" id="PTHR33169:SF13">
    <property type="entry name" value="PADR-FAMILY TRANSCRIPTIONAL REGULATOR"/>
    <property type="match status" value="1"/>
</dbReference>
<dbReference type="SUPFAM" id="SSF46785">
    <property type="entry name" value="Winged helix' DNA-binding domain"/>
    <property type="match status" value="1"/>
</dbReference>
<evidence type="ECO:0000313" key="3">
    <source>
        <dbReference type="Proteomes" id="UP000030408"/>
    </source>
</evidence>
<accession>A0A0A3HWV0</accession>
<dbReference type="OrthoDB" id="9814826at2"/>
<evidence type="ECO:0000259" key="1">
    <source>
        <dbReference type="Pfam" id="PF03551"/>
    </source>
</evidence>
<keyword evidence="3" id="KW-1185">Reference proteome</keyword>
<dbReference type="eggNOG" id="COG1695">
    <property type="taxonomic scope" value="Bacteria"/>
</dbReference>
<comment type="caution">
    <text evidence="2">The sequence shown here is derived from an EMBL/GenBank/DDBJ whole genome shotgun (WGS) entry which is preliminary data.</text>
</comment>
<dbReference type="InterPro" id="IPR036390">
    <property type="entry name" value="WH_DNA-bd_sf"/>
</dbReference>
<dbReference type="InterPro" id="IPR036388">
    <property type="entry name" value="WH-like_DNA-bd_sf"/>
</dbReference>
<dbReference type="InterPro" id="IPR005149">
    <property type="entry name" value="Tscrpt_reg_PadR_N"/>
</dbReference>
<protein>
    <submittedName>
        <fullName evidence="2">PadR family transcriptional regulator</fullName>
    </submittedName>
</protein>
<feature type="domain" description="Transcription regulator PadR N-terminal" evidence="1">
    <location>
        <begin position="20"/>
        <end position="82"/>
    </location>
</feature>
<dbReference type="STRING" id="1384057.CD33_13675"/>
<proteinExistence type="predicted"/>
<reference evidence="2 3" key="1">
    <citation type="submission" date="2014-02" db="EMBL/GenBank/DDBJ databases">
        <title>Draft genome sequence of Lysinibacillus sinduriensis JCM 15800.</title>
        <authorList>
            <person name="Zhang F."/>
            <person name="Wang G."/>
            <person name="Zhang L."/>
        </authorList>
    </citation>
    <scope>NUCLEOTIDE SEQUENCE [LARGE SCALE GENOMIC DNA]</scope>
    <source>
        <strain evidence="2 3">JCM 15800</strain>
    </source>
</reference>
<dbReference type="Proteomes" id="UP000030408">
    <property type="component" value="Unassembled WGS sequence"/>
</dbReference>
<dbReference type="Pfam" id="PF03551">
    <property type="entry name" value="PadR"/>
    <property type="match status" value="1"/>
</dbReference>
<dbReference type="EMBL" id="JPVO01000053">
    <property type="protein sequence ID" value="KGR74818.1"/>
    <property type="molecule type" value="Genomic_DNA"/>
</dbReference>
<organism evidence="2 3">
    <name type="scientific">Ureibacillus sinduriensis BLB-1 = JCM 15800</name>
    <dbReference type="NCBI Taxonomy" id="1384057"/>
    <lineage>
        <taxon>Bacteria</taxon>
        <taxon>Bacillati</taxon>
        <taxon>Bacillota</taxon>
        <taxon>Bacilli</taxon>
        <taxon>Bacillales</taxon>
        <taxon>Caryophanaceae</taxon>
        <taxon>Ureibacillus</taxon>
    </lineage>
</organism>
<dbReference type="PANTHER" id="PTHR33169">
    <property type="entry name" value="PADR-FAMILY TRANSCRIPTIONAL REGULATOR"/>
    <property type="match status" value="1"/>
</dbReference>
<dbReference type="Gene3D" id="1.10.10.10">
    <property type="entry name" value="Winged helix-like DNA-binding domain superfamily/Winged helix DNA-binding domain"/>
    <property type="match status" value="1"/>
</dbReference>
<name>A0A0A3HWV0_9BACL</name>
<dbReference type="AlphaFoldDB" id="A0A0A3HWV0"/>
<evidence type="ECO:0000313" key="2">
    <source>
        <dbReference type="EMBL" id="KGR74818.1"/>
    </source>
</evidence>